<reference evidence="2 3" key="1">
    <citation type="submission" date="2014-09" db="EMBL/GenBank/DDBJ databases">
        <title>Draft Genome Sequence of Porphyromonas macacae COT-192_OH2859.</title>
        <authorList>
            <person name="Wallis C."/>
            <person name="Deusch O."/>
            <person name="O'Flynn C."/>
            <person name="Davis I."/>
            <person name="Horsfall A."/>
            <person name="Kirkwood N."/>
            <person name="Harris S."/>
            <person name="Eisen J.A."/>
            <person name="Coil D.A."/>
            <person name="Darling A.E."/>
            <person name="Jospin G."/>
            <person name="Alexiev A."/>
        </authorList>
    </citation>
    <scope>NUCLEOTIDE SEQUENCE [LARGE SCALE GENOMIC DNA]</scope>
    <source>
        <strain evidence="3">COT-192 OH2859</strain>
    </source>
</reference>
<keyword evidence="3" id="KW-1185">Reference proteome</keyword>
<sequence length="182" mass="21017">MKNTFLFFCLGLCFLVASCNSKNDPAPGPEEPAEYSLQLKTSEIVELKQFNSGKPVQDVPEDKVKEYFGEIPEITGPVEIRFEKDHITVLRQYDVAEKYKSQWKNNELYIFDESTGEWLHCGNKSDNKQFVLNVVFLKESRKNDQRSLMIMEQMYGTKAKMYEGTGTSALLLKVNYVFEGKR</sequence>
<gene>
    <name evidence="2" type="ORF">HQ47_07685</name>
</gene>
<dbReference type="eggNOG" id="ENOG5030Z01">
    <property type="taxonomic scope" value="Bacteria"/>
</dbReference>
<feature type="signal peptide" evidence="1">
    <location>
        <begin position="1"/>
        <end position="21"/>
    </location>
</feature>
<dbReference type="AlphaFoldDB" id="A0A0A2E353"/>
<name>A0A0A2E353_9PORP</name>
<accession>A0A0A2E353</accession>
<organism evidence="2 3">
    <name type="scientific">Porphyromonas macacae</name>
    <dbReference type="NCBI Taxonomy" id="28115"/>
    <lineage>
        <taxon>Bacteria</taxon>
        <taxon>Pseudomonadati</taxon>
        <taxon>Bacteroidota</taxon>
        <taxon>Bacteroidia</taxon>
        <taxon>Bacteroidales</taxon>
        <taxon>Porphyromonadaceae</taxon>
        <taxon>Porphyromonas</taxon>
    </lineage>
</organism>
<comment type="caution">
    <text evidence="2">The sequence shown here is derived from an EMBL/GenBank/DDBJ whole genome shotgun (WGS) entry which is preliminary data.</text>
</comment>
<dbReference type="Proteomes" id="UP000030103">
    <property type="component" value="Unassembled WGS sequence"/>
</dbReference>
<keyword evidence="1" id="KW-0732">Signal</keyword>
<evidence type="ECO:0000256" key="1">
    <source>
        <dbReference type="SAM" id="SignalP"/>
    </source>
</evidence>
<evidence type="ECO:0008006" key="4">
    <source>
        <dbReference type="Google" id="ProtNLM"/>
    </source>
</evidence>
<dbReference type="STRING" id="28115.HQ47_07685"/>
<evidence type="ECO:0000313" key="3">
    <source>
        <dbReference type="Proteomes" id="UP000030103"/>
    </source>
</evidence>
<dbReference type="RefSeq" id="WP_036874479.1">
    <property type="nucleotide sequence ID" value="NZ_JRFA01000023.1"/>
</dbReference>
<dbReference type="EMBL" id="JRFA01000023">
    <property type="protein sequence ID" value="KGN73343.1"/>
    <property type="molecule type" value="Genomic_DNA"/>
</dbReference>
<protein>
    <recommendedName>
        <fullName evidence="4">Lipoprotein</fullName>
    </recommendedName>
</protein>
<feature type="chain" id="PRO_5001986740" description="Lipoprotein" evidence="1">
    <location>
        <begin position="22"/>
        <end position="182"/>
    </location>
</feature>
<dbReference type="PROSITE" id="PS51257">
    <property type="entry name" value="PROKAR_LIPOPROTEIN"/>
    <property type="match status" value="1"/>
</dbReference>
<proteinExistence type="predicted"/>
<evidence type="ECO:0000313" key="2">
    <source>
        <dbReference type="EMBL" id="KGN73343.1"/>
    </source>
</evidence>